<dbReference type="EMBL" id="UINC01000455">
    <property type="protein sequence ID" value="SUZ55679.1"/>
    <property type="molecule type" value="Genomic_DNA"/>
</dbReference>
<evidence type="ECO:0008006" key="2">
    <source>
        <dbReference type="Google" id="ProtNLM"/>
    </source>
</evidence>
<dbReference type="InterPro" id="IPR036188">
    <property type="entry name" value="FAD/NAD-bd_sf"/>
</dbReference>
<name>A0A381NMV7_9ZZZZ</name>
<dbReference type="SUPFAM" id="SSF51905">
    <property type="entry name" value="FAD/NAD(P)-binding domain"/>
    <property type="match status" value="1"/>
</dbReference>
<organism evidence="1">
    <name type="scientific">marine metagenome</name>
    <dbReference type="NCBI Taxonomy" id="408172"/>
    <lineage>
        <taxon>unclassified sequences</taxon>
        <taxon>metagenomes</taxon>
        <taxon>ecological metagenomes</taxon>
    </lineage>
</organism>
<dbReference type="Gene3D" id="3.50.50.60">
    <property type="entry name" value="FAD/NAD(P)-binding domain"/>
    <property type="match status" value="2"/>
</dbReference>
<reference evidence="1" key="1">
    <citation type="submission" date="2018-05" db="EMBL/GenBank/DDBJ databases">
        <authorList>
            <person name="Lanie J.A."/>
            <person name="Ng W.-L."/>
            <person name="Kazmierczak K.M."/>
            <person name="Andrzejewski T.M."/>
            <person name="Davidsen T.M."/>
            <person name="Wayne K.J."/>
            <person name="Tettelin H."/>
            <person name="Glass J.I."/>
            <person name="Rusch D."/>
            <person name="Podicherti R."/>
            <person name="Tsui H.-C.T."/>
            <person name="Winkler M.E."/>
        </authorList>
    </citation>
    <scope>NUCLEOTIDE SEQUENCE</scope>
</reference>
<accession>A0A381NMV7</accession>
<protein>
    <recommendedName>
        <fullName evidence="2">FAD/NAD(P)-binding domain-containing protein</fullName>
    </recommendedName>
</protein>
<dbReference type="AlphaFoldDB" id="A0A381NMV7"/>
<sequence length="402" mass="45676">MKVVLIIGGAVSGSTAARKLTENGVRCVIVDQNRLPYGKIEDGLPRWHEKQRLSEYSKIDEVMAHDLVDFIPLTKVGDHIDFEEIYDMNWSCVYFANGAWRDRLFPIKGIEEFSNFYYQNPFVYWFNHYHEDNYNGPEVVIQDNILVVGGGLASIDVCKITQLELVKEKIQSRVKNVDVIAMEHKGIPRYLEEHNIDYNSLGIKGTTLIYRRDIENMPLTTIPFDAKPEMVEKRRQARRKILNNTQKKFLFNVLECTQPTALNIVEGNLEGLEIIKNKIVDNQPTPIDDSNQILKGNIVISSIGSLPEPIDGLPMNGSTYDIIDEDSGKFNNLDKVHGMGNAITGKGNIKASRISAKTVGNLTIDLIQDIDSESLEHIDGKIKKWQSHSSYNGNYFEWKSKK</sequence>
<proteinExistence type="predicted"/>
<evidence type="ECO:0000313" key="1">
    <source>
        <dbReference type="EMBL" id="SUZ55679.1"/>
    </source>
</evidence>
<dbReference type="SUPFAM" id="SSF51971">
    <property type="entry name" value="Nucleotide-binding domain"/>
    <property type="match status" value="1"/>
</dbReference>
<gene>
    <name evidence="1" type="ORF">METZ01_LOCUS8533</name>
</gene>